<dbReference type="Pfam" id="PF13456">
    <property type="entry name" value="RVT_3"/>
    <property type="match status" value="1"/>
</dbReference>
<dbReference type="PANTHER" id="PTHR47074:SF11">
    <property type="entry name" value="REVERSE TRANSCRIPTASE-LIKE PROTEIN"/>
    <property type="match status" value="1"/>
</dbReference>
<evidence type="ECO:0000313" key="2">
    <source>
        <dbReference type="EMBL" id="KAB1208722.1"/>
    </source>
</evidence>
<dbReference type="AlphaFoldDB" id="A0A6A1V7A0"/>
<evidence type="ECO:0000259" key="1">
    <source>
        <dbReference type="Pfam" id="PF13456"/>
    </source>
</evidence>
<dbReference type="GO" id="GO:0003676">
    <property type="term" value="F:nucleic acid binding"/>
    <property type="evidence" value="ECO:0007669"/>
    <property type="project" value="InterPro"/>
</dbReference>
<evidence type="ECO:0000313" key="3">
    <source>
        <dbReference type="Proteomes" id="UP000516437"/>
    </source>
</evidence>
<keyword evidence="3" id="KW-1185">Reference proteome</keyword>
<dbReference type="InterPro" id="IPR036397">
    <property type="entry name" value="RNaseH_sf"/>
</dbReference>
<sequence length="122" mass="13715">MRELSRQVRNLSWEHRAAWQKKLHLTRLQTWVPPPANKSKVNVDIAIRDNFAVIIAIARDFQGQIQGAVTKQIQAAGLLEGEADAAKLGLEFVVDKGFRKVMLEGDSELVIKAIQLWPQSDS</sequence>
<accession>A0A6A1V7A0</accession>
<dbReference type="EMBL" id="RXIC02000024">
    <property type="protein sequence ID" value="KAB1208722.1"/>
    <property type="molecule type" value="Genomic_DNA"/>
</dbReference>
<protein>
    <recommendedName>
        <fullName evidence="1">RNase H type-1 domain-containing protein</fullName>
    </recommendedName>
</protein>
<comment type="caution">
    <text evidence="2">The sequence shown here is derived from an EMBL/GenBank/DDBJ whole genome shotgun (WGS) entry which is preliminary data.</text>
</comment>
<dbReference type="GO" id="GO:0004523">
    <property type="term" value="F:RNA-DNA hybrid ribonuclease activity"/>
    <property type="evidence" value="ECO:0007669"/>
    <property type="project" value="InterPro"/>
</dbReference>
<proteinExistence type="predicted"/>
<dbReference type="PANTHER" id="PTHR47074">
    <property type="entry name" value="BNAC02G40300D PROTEIN"/>
    <property type="match status" value="1"/>
</dbReference>
<dbReference type="InterPro" id="IPR002156">
    <property type="entry name" value="RNaseH_domain"/>
</dbReference>
<dbReference type="InterPro" id="IPR052929">
    <property type="entry name" value="RNase_H-like_EbsB-rel"/>
</dbReference>
<dbReference type="OrthoDB" id="1166192at2759"/>
<reference evidence="2 3" key="1">
    <citation type="journal article" date="2019" name="Plant Biotechnol. J.">
        <title>The red bayberry genome and genetic basis of sex determination.</title>
        <authorList>
            <person name="Jia H.M."/>
            <person name="Jia H.J."/>
            <person name="Cai Q.L."/>
            <person name="Wang Y."/>
            <person name="Zhao H.B."/>
            <person name="Yang W.F."/>
            <person name="Wang G.Y."/>
            <person name="Li Y.H."/>
            <person name="Zhan D.L."/>
            <person name="Shen Y.T."/>
            <person name="Niu Q.F."/>
            <person name="Chang L."/>
            <person name="Qiu J."/>
            <person name="Zhao L."/>
            <person name="Xie H.B."/>
            <person name="Fu W.Y."/>
            <person name="Jin J."/>
            <person name="Li X.W."/>
            <person name="Jiao Y."/>
            <person name="Zhou C.C."/>
            <person name="Tu T."/>
            <person name="Chai C.Y."/>
            <person name="Gao J.L."/>
            <person name="Fan L.J."/>
            <person name="van de Weg E."/>
            <person name="Wang J.Y."/>
            <person name="Gao Z.S."/>
        </authorList>
    </citation>
    <scope>NUCLEOTIDE SEQUENCE [LARGE SCALE GENOMIC DNA]</scope>
    <source>
        <tissue evidence="2">Leaves</tissue>
    </source>
</reference>
<gene>
    <name evidence="2" type="ORF">CJ030_MR6G003663</name>
</gene>
<name>A0A6A1V7A0_9ROSI</name>
<dbReference type="Gene3D" id="3.30.420.10">
    <property type="entry name" value="Ribonuclease H-like superfamily/Ribonuclease H"/>
    <property type="match status" value="1"/>
</dbReference>
<dbReference type="Proteomes" id="UP000516437">
    <property type="component" value="Chromosome 6"/>
</dbReference>
<organism evidence="2 3">
    <name type="scientific">Morella rubra</name>
    <name type="common">Chinese bayberry</name>
    <dbReference type="NCBI Taxonomy" id="262757"/>
    <lineage>
        <taxon>Eukaryota</taxon>
        <taxon>Viridiplantae</taxon>
        <taxon>Streptophyta</taxon>
        <taxon>Embryophyta</taxon>
        <taxon>Tracheophyta</taxon>
        <taxon>Spermatophyta</taxon>
        <taxon>Magnoliopsida</taxon>
        <taxon>eudicotyledons</taxon>
        <taxon>Gunneridae</taxon>
        <taxon>Pentapetalae</taxon>
        <taxon>rosids</taxon>
        <taxon>fabids</taxon>
        <taxon>Fagales</taxon>
        <taxon>Myricaceae</taxon>
        <taxon>Morella</taxon>
    </lineage>
</organism>
<feature type="domain" description="RNase H type-1" evidence="1">
    <location>
        <begin position="50"/>
        <end position="115"/>
    </location>
</feature>